<evidence type="ECO:0000313" key="4">
    <source>
        <dbReference type="WBParaSite" id="PSU_v2.g20673.t1"/>
    </source>
</evidence>
<keyword evidence="3" id="KW-1185">Reference proteome</keyword>
<reference evidence="4" key="1">
    <citation type="submission" date="2022-11" db="UniProtKB">
        <authorList>
            <consortium name="WormBaseParasite"/>
        </authorList>
    </citation>
    <scope>IDENTIFICATION</scope>
</reference>
<evidence type="ECO:0000256" key="1">
    <source>
        <dbReference type="SAM" id="Coils"/>
    </source>
</evidence>
<dbReference type="AlphaFoldDB" id="A0A914YNX4"/>
<accession>A0A914YNX4</accession>
<organism evidence="3 4">
    <name type="scientific">Panagrolaimus superbus</name>
    <dbReference type="NCBI Taxonomy" id="310955"/>
    <lineage>
        <taxon>Eukaryota</taxon>
        <taxon>Metazoa</taxon>
        <taxon>Ecdysozoa</taxon>
        <taxon>Nematoda</taxon>
        <taxon>Chromadorea</taxon>
        <taxon>Rhabditida</taxon>
        <taxon>Tylenchina</taxon>
        <taxon>Panagrolaimomorpha</taxon>
        <taxon>Panagrolaimoidea</taxon>
        <taxon>Panagrolaimidae</taxon>
        <taxon>Panagrolaimus</taxon>
    </lineage>
</organism>
<protein>
    <submittedName>
        <fullName evidence="4">Uncharacterized protein</fullName>
    </submittedName>
</protein>
<feature type="coiled-coil region" evidence="1">
    <location>
        <begin position="115"/>
        <end position="142"/>
    </location>
</feature>
<keyword evidence="1" id="KW-0175">Coiled coil</keyword>
<feature type="compositionally biased region" description="Polar residues" evidence="2">
    <location>
        <begin position="173"/>
        <end position="183"/>
    </location>
</feature>
<name>A0A914YNX4_9BILA</name>
<dbReference type="WBParaSite" id="PSU_v2.g20673.t1">
    <property type="protein sequence ID" value="PSU_v2.g20673.t1"/>
    <property type="gene ID" value="PSU_v2.g20673"/>
</dbReference>
<feature type="region of interest" description="Disordered" evidence="2">
    <location>
        <begin position="167"/>
        <end position="227"/>
    </location>
</feature>
<feature type="compositionally biased region" description="Low complexity" evidence="2">
    <location>
        <begin position="213"/>
        <end position="223"/>
    </location>
</feature>
<proteinExistence type="predicted"/>
<sequence length="402" mass="46355">MLDEIIKRKNLDLYLIDEIEKISASKYYKKIIDELKNDSENFNNFRALKKGLVLHNDEINEIANYRFQDSATYDTFKRVEKDKSVLRNKLHVKMIIDAVGECVKDAYQLAKYREKGRQNANFENIKETLARIERELMIARDDRKHINNVLTRNQNFDIGERTRLAPSPAAAQYANSQRLQQSPSRKRTRTSVTCDNEDQKPAKHSRLQRQLESSSPRVSESSSAPTTTHHQLGLYRFVSKEKCQSIYAANPLSGKFFQIYLAELFSDAELLCPLKTIPDVKKQEFLNVISHIFGTSKTWENRFIQEMSKLRSKKRQEVFGAIGKSKGYGITSSGATFFFKSSNGMCFKNRDCDPSEKLQTTKIGKVAVPTNCGDFEYILLIEKPGFFSKFQKLYSDGRIEKL</sequence>
<evidence type="ECO:0000313" key="3">
    <source>
        <dbReference type="Proteomes" id="UP000887577"/>
    </source>
</evidence>
<evidence type="ECO:0000256" key="2">
    <source>
        <dbReference type="SAM" id="MobiDB-lite"/>
    </source>
</evidence>
<dbReference type="Proteomes" id="UP000887577">
    <property type="component" value="Unplaced"/>
</dbReference>